<evidence type="ECO:0000313" key="2">
    <source>
        <dbReference type="Proteomes" id="UP000414136"/>
    </source>
</evidence>
<dbReference type="Proteomes" id="UP000414136">
    <property type="component" value="Unassembled WGS sequence"/>
</dbReference>
<proteinExistence type="predicted"/>
<reference evidence="1 2" key="1">
    <citation type="submission" date="2019-08" db="EMBL/GenBank/DDBJ databases">
        <authorList>
            <person name="Peeters C."/>
        </authorList>
    </citation>
    <scope>NUCLEOTIDE SEQUENCE [LARGE SCALE GENOMIC DNA]</scope>
    <source>
        <strain evidence="1 2">LMG 31118</strain>
    </source>
</reference>
<accession>A0A5E4ZGZ2</accession>
<dbReference type="Pfam" id="PF07030">
    <property type="entry name" value="Phage_Mu_Gp36"/>
    <property type="match status" value="1"/>
</dbReference>
<name>A0A5E4ZGZ2_9BURK</name>
<evidence type="ECO:0000313" key="1">
    <source>
        <dbReference type="EMBL" id="VVE59782.1"/>
    </source>
</evidence>
<protein>
    <recommendedName>
        <fullName evidence="3">Mu-like prophage protein gp36</fullName>
    </recommendedName>
</protein>
<organism evidence="1 2">
    <name type="scientific">Pandoraea captiosa</name>
    <dbReference type="NCBI Taxonomy" id="2508302"/>
    <lineage>
        <taxon>Bacteria</taxon>
        <taxon>Pseudomonadati</taxon>
        <taxon>Pseudomonadota</taxon>
        <taxon>Betaproteobacteria</taxon>
        <taxon>Burkholderiales</taxon>
        <taxon>Burkholderiaceae</taxon>
        <taxon>Pandoraea</taxon>
    </lineage>
</organism>
<dbReference type="AlphaFoldDB" id="A0A5E4ZGZ2"/>
<keyword evidence="2" id="KW-1185">Reference proteome</keyword>
<dbReference type="OrthoDB" id="9812088at2"/>
<dbReference type="EMBL" id="CABPSQ010000001">
    <property type="protein sequence ID" value="VVE59782.1"/>
    <property type="molecule type" value="Genomic_DNA"/>
</dbReference>
<gene>
    <name evidence="1" type="ORF">PCA31118_00013</name>
</gene>
<dbReference type="RefSeq" id="WP_150621887.1">
    <property type="nucleotide sequence ID" value="NZ_CABPSQ010000001.1"/>
</dbReference>
<dbReference type="InterPro" id="IPR009752">
    <property type="entry name" value="Phage_Mu_GpJ"/>
</dbReference>
<sequence length="137" mass="14600">MYATVDMMTAKFGLTEVIALSDRDRTGEPNEAVLAEALDAATSEIEAYLAGRYALPLASVPKVVAGFCCDIARFQLCGHGTSMTDEIRKRYDAAIGFFKLVADGKVTLGVAPAGDVPQSDNAVHFVPGARVFGRDVR</sequence>
<evidence type="ECO:0008006" key="3">
    <source>
        <dbReference type="Google" id="ProtNLM"/>
    </source>
</evidence>